<reference evidence="2 3" key="1">
    <citation type="submission" date="2017-02" db="EMBL/GenBank/DDBJ databases">
        <authorList>
            <person name="Peterson S.W."/>
        </authorList>
    </citation>
    <scope>NUCLEOTIDE SEQUENCE [LARGE SCALE GENOMIC DNA]</scope>
    <source>
        <strain evidence="2 3">3F5N</strain>
    </source>
</reference>
<evidence type="ECO:0008006" key="4">
    <source>
        <dbReference type="Google" id="ProtNLM"/>
    </source>
</evidence>
<evidence type="ECO:0000313" key="2">
    <source>
        <dbReference type="EMBL" id="SJM68367.1"/>
    </source>
</evidence>
<proteinExistence type="predicted"/>
<sequence length="156" mass="15998">MNRLPLAAAAALTLFAAPAFAAVQDPPPPAPAITAQPALSPEEAAFAAKGEAFNAEAERMGAELETIMDDASLDAAAKKTRTDAVLNQYEPKFAAFADEYGAFLRVMAEKPENADKKAEILAAADGASAQLRGVPAQIRTAIEGALAAPPAPPAVD</sequence>
<evidence type="ECO:0000313" key="3">
    <source>
        <dbReference type="Proteomes" id="UP000195766"/>
    </source>
</evidence>
<dbReference type="AlphaFoldDB" id="A0A1R4GJF6"/>
<evidence type="ECO:0000256" key="1">
    <source>
        <dbReference type="SAM" id="SignalP"/>
    </source>
</evidence>
<gene>
    <name evidence="2" type="ORF">FM111_13330</name>
</gene>
<keyword evidence="1" id="KW-0732">Signal</keyword>
<name>A0A1R4GJF6_BREDI</name>
<feature type="chain" id="PRO_5012751742" description="Translation initiation factor IF-2" evidence="1">
    <location>
        <begin position="22"/>
        <end position="156"/>
    </location>
</feature>
<dbReference type="EMBL" id="FUIE01000075">
    <property type="protein sequence ID" value="SJM68367.1"/>
    <property type="molecule type" value="Genomic_DNA"/>
</dbReference>
<feature type="signal peptide" evidence="1">
    <location>
        <begin position="1"/>
        <end position="21"/>
    </location>
</feature>
<organism evidence="2 3">
    <name type="scientific">Brevundimonas diminuta 3F5N</name>
    <dbReference type="NCBI Taxonomy" id="1255603"/>
    <lineage>
        <taxon>Bacteria</taxon>
        <taxon>Pseudomonadati</taxon>
        <taxon>Pseudomonadota</taxon>
        <taxon>Alphaproteobacteria</taxon>
        <taxon>Caulobacterales</taxon>
        <taxon>Caulobacteraceae</taxon>
        <taxon>Brevundimonas</taxon>
    </lineage>
</organism>
<dbReference type="RefSeq" id="WP_256968303.1">
    <property type="nucleotide sequence ID" value="NZ_FUIE01000075.1"/>
</dbReference>
<dbReference type="Proteomes" id="UP000195766">
    <property type="component" value="Unassembled WGS sequence"/>
</dbReference>
<accession>A0A1R4GJF6</accession>
<protein>
    <recommendedName>
        <fullName evidence="4">Translation initiation factor IF-2</fullName>
    </recommendedName>
</protein>